<dbReference type="PROSITE" id="PS00626">
    <property type="entry name" value="RCC1_2"/>
    <property type="match status" value="1"/>
</dbReference>
<accession>O62303</accession>
<reference evidence="2 3" key="1">
    <citation type="journal article" date="1998" name="Science">
        <title>Genome sequence of the nematode C. elegans: a platform for investigating biology.</title>
        <authorList>
            <consortium name="The C. elegans sequencing consortium"/>
            <person name="Sulson J.E."/>
            <person name="Waterston R."/>
        </authorList>
    </citation>
    <scope>NUCLEOTIDE SEQUENCE [LARGE SCALE GENOMIC DNA]</scope>
    <source>
        <strain evidence="2 3">Bristol N2</strain>
    </source>
</reference>
<keyword evidence="3" id="KW-1185">Reference proteome</keyword>
<feature type="repeat" description="RCC1" evidence="1">
    <location>
        <begin position="152"/>
        <end position="207"/>
    </location>
</feature>
<dbReference type="OrthoDB" id="5832952at2759"/>
<dbReference type="UCSC" id="K11D2.1">
    <property type="organism name" value="c. elegans"/>
</dbReference>
<evidence type="ECO:0007829" key="5">
    <source>
        <dbReference type="PeptideAtlas" id="O62303"/>
    </source>
</evidence>
<evidence type="ECO:0000313" key="4">
    <source>
        <dbReference type="WormBase" id="K11D2.1a"/>
    </source>
</evidence>
<dbReference type="SUPFAM" id="SSF50985">
    <property type="entry name" value="RCC1/BLIP-II"/>
    <property type="match status" value="1"/>
</dbReference>
<dbReference type="EMBL" id="BX284601">
    <property type="protein sequence ID" value="CAB05555.2"/>
    <property type="molecule type" value="Genomic_DNA"/>
</dbReference>
<protein>
    <submittedName>
        <fullName evidence="2">RCC1 domain-containing protein 1</fullName>
    </submittedName>
</protein>
<dbReference type="InterPro" id="IPR000408">
    <property type="entry name" value="Reg_chr_condens"/>
</dbReference>
<feature type="repeat" description="RCC1" evidence="1">
    <location>
        <begin position="100"/>
        <end position="151"/>
    </location>
</feature>
<dbReference type="PeptideAtlas" id="O62303"/>
<dbReference type="WormBase" id="K11D2.1a">
    <property type="protein sequence ID" value="CE42141"/>
    <property type="gene ID" value="WBGene00010768"/>
</dbReference>
<dbReference type="PROSITE" id="PS50012">
    <property type="entry name" value="RCC1_3"/>
    <property type="match status" value="2"/>
</dbReference>
<dbReference type="InterPro" id="IPR052830">
    <property type="entry name" value="RCC1_domain-containing"/>
</dbReference>
<dbReference type="Pfam" id="PF13540">
    <property type="entry name" value="RCC1_2"/>
    <property type="match status" value="1"/>
</dbReference>
<dbReference type="Bgee" id="WBGene00010768">
    <property type="expression patterns" value="Expressed in germ line (C elegans) and 3 other cell types or tissues"/>
</dbReference>
<dbReference type="AlphaFoldDB" id="O62303"/>
<name>O62303_CAEEL</name>
<dbReference type="AGR" id="WB:WBGene00010768"/>
<organism evidence="2 3">
    <name type="scientific">Caenorhabditis elegans</name>
    <dbReference type="NCBI Taxonomy" id="6239"/>
    <lineage>
        <taxon>Eukaryota</taxon>
        <taxon>Metazoa</taxon>
        <taxon>Ecdysozoa</taxon>
        <taxon>Nematoda</taxon>
        <taxon>Chromadorea</taxon>
        <taxon>Rhabditida</taxon>
        <taxon>Rhabditina</taxon>
        <taxon>Rhabditomorpha</taxon>
        <taxon>Rhabditoidea</taxon>
        <taxon>Rhabditidae</taxon>
        <taxon>Peloderinae</taxon>
        <taxon>Caenorhabditis</taxon>
    </lineage>
</organism>
<dbReference type="PANTHER" id="PTHR46849:SF1">
    <property type="entry name" value="RCC1 DOMAIN-CONTAINING PROTEIN 1"/>
    <property type="match status" value="1"/>
</dbReference>
<sequence>MAILMKHEKLAVRRLDDFEGNLTFLDLHTDLDVLLVATSREIYAVERSGTSSEIVKILVDSVGISPKKNNLANKIQFPWPVRIVEAAAGHDFLIFRDTTGNLFSMGTGTRGELGVGLIRRVDEPVHIEQLVGIRIKKVACGGWHTVALTEGGDAYTWGWNRYGQLGKDKGSTEVYPVLIDPEEEKFGEENILDVACTEHNTQIVIKTGHAPFVLGTNPTPPINEFHLD</sequence>
<dbReference type="Proteomes" id="UP000001940">
    <property type="component" value="Chromosome I"/>
</dbReference>
<dbReference type="PRINTS" id="PR00633">
    <property type="entry name" value="RCCNDNSATION"/>
</dbReference>
<evidence type="ECO:0000256" key="1">
    <source>
        <dbReference type="PROSITE-ProRule" id="PRU00235"/>
    </source>
</evidence>
<evidence type="ECO:0000313" key="2">
    <source>
        <dbReference type="EMBL" id="CAB05555.2"/>
    </source>
</evidence>
<proteinExistence type="evidence at protein level"/>
<dbReference type="PaxDb" id="6239-K11D2.1"/>
<dbReference type="InterPro" id="IPR009091">
    <property type="entry name" value="RCC1/BLIP-II"/>
</dbReference>
<dbReference type="SMR" id="O62303"/>
<keyword evidence="5" id="KW-1267">Proteomics identification</keyword>
<gene>
    <name evidence="2" type="ORF">CELE_K11D2.1</name>
    <name evidence="2 4" type="ORF">K11D2.1</name>
</gene>
<dbReference type="Gene3D" id="2.130.10.30">
    <property type="entry name" value="Regulator of chromosome condensation 1/beta-lactamase-inhibitor protein II"/>
    <property type="match status" value="1"/>
</dbReference>
<evidence type="ECO:0000313" key="3">
    <source>
        <dbReference type="Proteomes" id="UP000001940"/>
    </source>
</evidence>
<dbReference type="PANTHER" id="PTHR46849">
    <property type="entry name" value="RCC1 DOMAIN-CONTAINING PROTEIN 1"/>
    <property type="match status" value="1"/>
</dbReference>
<dbReference type="PhylomeDB" id="O62303"/>
<dbReference type="HOGENOM" id="CLU_071685_0_0_1"/>
<dbReference type="ExpressionAtlas" id="O62303">
    <property type="expression patterns" value="baseline"/>
</dbReference>